<evidence type="ECO:0000313" key="1">
    <source>
        <dbReference type="EMBL" id="REH28577.1"/>
    </source>
</evidence>
<protein>
    <recommendedName>
        <fullName evidence="3">Winged helix DNA-binding protein</fullName>
    </recommendedName>
</protein>
<name>A0A3E0GW95_9PSEU</name>
<keyword evidence="2" id="KW-1185">Reference proteome</keyword>
<reference evidence="1 2" key="1">
    <citation type="submission" date="2018-08" db="EMBL/GenBank/DDBJ databases">
        <title>Genomic Encyclopedia of Archaeal and Bacterial Type Strains, Phase II (KMG-II): from individual species to whole genera.</title>
        <authorList>
            <person name="Goeker M."/>
        </authorList>
    </citation>
    <scope>NUCLEOTIDE SEQUENCE [LARGE SCALE GENOMIC DNA]</scope>
    <source>
        <strain evidence="1 2">DSM 45791</strain>
    </source>
</reference>
<evidence type="ECO:0000313" key="2">
    <source>
        <dbReference type="Proteomes" id="UP000256269"/>
    </source>
</evidence>
<organism evidence="1 2">
    <name type="scientific">Kutzneria buriramensis</name>
    <dbReference type="NCBI Taxonomy" id="1045776"/>
    <lineage>
        <taxon>Bacteria</taxon>
        <taxon>Bacillati</taxon>
        <taxon>Actinomycetota</taxon>
        <taxon>Actinomycetes</taxon>
        <taxon>Pseudonocardiales</taxon>
        <taxon>Pseudonocardiaceae</taxon>
        <taxon>Kutzneria</taxon>
    </lineage>
</organism>
<dbReference type="AlphaFoldDB" id="A0A3E0GW95"/>
<dbReference type="OrthoDB" id="3700530at2"/>
<proteinExistence type="predicted"/>
<gene>
    <name evidence="1" type="ORF">BCF44_12619</name>
</gene>
<comment type="caution">
    <text evidence="1">The sequence shown here is derived from an EMBL/GenBank/DDBJ whole genome shotgun (WGS) entry which is preliminary data.</text>
</comment>
<accession>A0A3E0GW95</accession>
<sequence>MGLDVEPLSRRALNMLRAVAAGRGRLTLSCELDLYVDGLPCCDQITARSLTRAGLIAPGQPGRLGESVPAVLTPDGSAAVADARLSVAS</sequence>
<dbReference type="Proteomes" id="UP000256269">
    <property type="component" value="Unassembled WGS sequence"/>
</dbReference>
<evidence type="ECO:0008006" key="3">
    <source>
        <dbReference type="Google" id="ProtNLM"/>
    </source>
</evidence>
<dbReference type="EMBL" id="QUNO01000026">
    <property type="protein sequence ID" value="REH28577.1"/>
    <property type="molecule type" value="Genomic_DNA"/>
</dbReference>